<keyword evidence="9" id="KW-0805">Transcription regulation</keyword>
<dbReference type="PROSITE" id="PS00518">
    <property type="entry name" value="ZF_RING_1"/>
    <property type="match status" value="1"/>
</dbReference>
<dbReference type="CDD" id="cd16736">
    <property type="entry name" value="RING-HC_PCGF4"/>
    <property type="match status" value="1"/>
</dbReference>
<evidence type="ECO:0000256" key="11">
    <source>
        <dbReference type="ARBA" id="ARBA00023163"/>
    </source>
</evidence>
<keyword evidence="4" id="KW-0597">Phosphoprotein</keyword>
<dbReference type="AlphaFoldDB" id="A0A4X1UIN2"/>
<proteinExistence type="predicted"/>
<evidence type="ECO:0000313" key="23">
    <source>
        <dbReference type="Proteomes" id="UP000314985"/>
    </source>
</evidence>
<evidence type="ECO:0000256" key="6">
    <source>
        <dbReference type="ARBA" id="ARBA00022771"/>
    </source>
</evidence>
<dbReference type="Ensembl" id="ENSSSCT00070034792.1">
    <property type="protein sequence ID" value="ENSSSCP00070029070.1"/>
    <property type="gene ID" value="ENSSSCG00070017613.1"/>
</dbReference>
<dbReference type="SMART" id="SM00184">
    <property type="entry name" value="RING"/>
    <property type="match status" value="1"/>
</dbReference>
<dbReference type="Gene3D" id="3.30.40.10">
    <property type="entry name" value="Zinc/RING finger domain, C3HC4 (zinc finger)"/>
    <property type="match status" value="1"/>
</dbReference>
<reference evidence="22 23" key="1">
    <citation type="submission" date="2017-08" db="EMBL/GenBank/DDBJ databases">
        <title>USMARCv1.0.</title>
        <authorList>
            <person name="Hannum G.I."/>
            <person name="Koren S."/>
            <person name="Schroeder S.G."/>
            <person name="Chin S.C."/>
            <person name="Nonneman D.J."/>
            <person name="Becker S.A."/>
            <person name="Rosen B.D."/>
            <person name="Bickhart D.M."/>
            <person name="Putnam N.H."/>
            <person name="Green R.E."/>
            <person name="Tuggle C.K."/>
            <person name="Liu H."/>
            <person name="Rohrer G.A."/>
            <person name="Warr A."/>
            <person name="Hall R."/>
            <person name="Kim K."/>
            <person name="Hume D.A."/>
            <person name="Talbot R."/>
            <person name="Chow W."/>
            <person name="Howe K."/>
            <person name="Schwartz A.S."/>
            <person name="Watson M."/>
            <person name="Archibald A.L."/>
            <person name="Phillippy A.M."/>
            <person name="Smith T.P.L."/>
        </authorList>
    </citation>
    <scope>NUCLEOTIDE SEQUENCE [LARGE SCALE GENOMIC DNA]</scope>
</reference>
<keyword evidence="11" id="KW-0804">Transcription</keyword>
<dbReference type="InterPro" id="IPR017907">
    <property type="entry name" value="Znf_RING_CS"/>
</dbReference>
<keyword evidence="7" id="KW-0862">Zinc</keyword>
<evidence type="ECO:0000256" key="9">
    <source>
        <dbReference type="ARBA" id="ARBA00023015"/>
    </source>
</evidence>
<evidence type="ECO:0000256" key="16">
    <source>
        <dbReference type="ARBA" id="ARBA00075464"/>
    </source>
</evidence>
<evidence type="ECO:0000256" key="15">
    <source>
        <dbReference type="ARBA" id="ARBA00072768"/>
    </source>
</evidence>
<keyword evidence="3" id="KW-1017">Isopeptide bond</keyword>
<keyword evidence="5" id="KW-0479">Metal-binding</keyword>
<dbReference type="PANTHER" id="PTHR10825:SF31">
    <property type="entry name" value="POLYCOMB GROUP RING FINGER PROTEIN 2"/>
    <property type="match status" value="1"/>
</dbReference>
<evidence type="ECO:0000256" key="5">
    <source>
        <dbReference type="ARBA" id="ARBA00022723"/>
    </source>
</evidence>
<dbReference type="PROSITE" id="PS50089">
    <property type="entry name" value="ZF_RING_2"/>
    <property type="match status" value="1"/>
</dbReference>
<evidence type="ECO:0000256" key="19">
    <source>
        <dbReference type="PROSITE-ProRule" id="PRU00175"/>
    </source>
</evidence>
<keyword evidence="12" id="KW-0539">Nucleus</keyword>
<keyword evidence="6 19" id="KW-0863">Zinc-finger</keyword>
<evidence type="ECO:0000256" key="2">
    <source>
        <dbReference type="ARBA" id="ARBA00022491"/>
    </source>
</evidence>
<evidence type="ECO:0000256" key="13">
    <source>
        <dbReference type="ARBA" id="ARBA00057474"/>
    </source>
</evidence>
<comment type="subunit">
    <text evidence="14">Exists as both a monomer and homodimer. Component of a PRC1-like complex. Interacts with CBX8, RING1 and RNF2. Interacts with CBX7. Interacts with PHC2.</text>
</comment>
<reference evidence="22" key="2">
    <citation type="submission" date="2025-08" db="UniProtKB">
        <authorList>
            <consortium name="Ensembl"/>
        </authorList>
    </citation>
    <scope>IDENTIFICATION</scope>
</reference>
<dbReference type="Gene3D" id="3.10.20.90">
    <property type="entry name" value="Phosphatidylinositol 3-kinase Catalytic Subunit, Chain A, domain 1"/>
    <property type="match status" value="1"/>
</dbReference>
<dbReference type="SUPFAM" id="SSF57850">
    <property type="entry name" value="RING/U-box"/>
    <property type="match status" value="1"/>
</dbReference>
<evidence type="ECO:0000259" key="21">
    <source>
        <dbReference type="PROSITE" id="PS50089"/>
    </source>
</evidence>
<dbReference type="PANTHER" id="PTHR10825">
    <property type="entry name" value="RING FINGER DOMAIN-CONTAINING, POLYCOMB GROUP COMPONENT"/>
    <property type="match status" value="1"/>
</dbReference>
<dbReference type="GO" id="GO:0000785">
    <property type="term" value="C:chromatin"/>
    <property type="evidence" value="ECO:0007669"/>
    <property type="project" value="UniProtKB-ARBA"/>
</dbReference>
<protein>
    <recommendedName>
        <fullName evidence="15">Polycomb group RING finger protein 2</fullName>
    </recommendedName>
    <alternativeName>
        <fullName evidence="18">DNA-binding protein Mel-18</fullName>
    </alternativeName>
    <alternativeName>
        <fullName evidence="17">RING finger protein 110</fullName>
    </alternativeName>
    <alternativeName>
        <fullName evidence="16">Zinc finger protein 144</fullName>
    </alternativeName>
</protein>
<dbReference type="InterPro" id="IPR032443">
    <property type="entry name" value="RAWUL"/>
</dbReference>
<keyword evidence="2" id="KW-0678">Repressor</keyword>
<feature type="region of interest" description="Disordered" evidence="20">
    <location>
        <begin position="265"/>
        <end position="294"/>
    </location>
</feature>
<sequence>MHRTTRIKITELNPHLMCALCGGYFIDATTIVECLHSFCKTCIVRYLETNKYCPMCDVQVHKTRPLLSIRSDKTLQDIVYKLVPGLFKDEMKRRRDFYAAYPLTEVPNGSSEDRGEVLEQEKGALSDDEIVSLSIEFYEGVRDREEKKGPLENGDGDKEKTGVRFLRCPAAMTVMHLAKFLRNKMDVPSKYKVEVLYEDEPLKEYYTLMDIAYIYPWRRVSGWALPAGAGPTGAPRPSRGPHTVHPSWQELGVSRVACHAGSASAVSPVASHTQEEEEEEEERTTGQMPPPSWGGCGGVNAASCSSASLSLFSLPLVFFSGVSACLLLSPPPLACLQGPDPSFLPDWALWGEGGRLPVSLFLLTRFPPRPFPAEWPSPPQVPSPASLQAAHLAHSTHPLRGYQYQRGIRV</sequence>
<name>A0A4X1UIN2_PIG</name>
<dbReference type="GO" id="GO:0006325">
    <property type="term" value="P:chromatin organization"/>
    <property type="evidence" value="ECO:0007669"/>
    <property type="project" value="UniProtKB-ARBA"/>
</dbReference>
<comment type="subcellular location">
    <subcellularLocation>
        <location evidence="1">Nucleus</location>
    </subcellularLocation>
</comment>
<evidence type="ECO:0000256" key="1">
    <source>
        <dbReference type="ARBA" id="ARBA00004123"/>
    </source>
</evidence>
<dbReference type="GO" id="GO:0035102">
    <property type="term" value="C:PRC1 complex"/>
    <property type="evidence" value="ECO:0007669"/>
    <property type="project" value="UniProtKB-ARBA"/>
</dbReference>
<evidence type="ECO:0000256" key="17">
    <source>
        <dbReference type="ARBA" id="ARBA00080432"/>
    </source>
</evidence>
<dbReference type="GO" id="GO:0003677">
    <property type="term" value="F:DNA binding"/>
    <property type="evidence" value="ECO:0007669"/>
    <property type="project" value="UniProtKB-KW"/>
</dbReference>
<dbReference type="GO" id="GO:0000122">
    <property type="term" value="P:negative regulation of transcription by RNA polymerase II"/>
    <property type="evidence" value="ECO:0007669"/>
    <property type="project" value="UniProtKB-ARBA"/>
</dbReference>
<evidence type="ECO:0000256" key="20">
    <source>
        <dbReference type="SAM" id="MobiDB-lite"/>
    </source>
</evidence>
<feature type="domain" description="RING-type" evidence="21">
    <location>
        <begin position="18"/>
        <end position="57"/>
    </location>
</feature>
<dbReference type="Pfam" id="PF13923">
    <property type="entry name" value="zf-C3HC4_2"/>
    <property type="match status" value="1"/>
</dbReference>
<dbReference type="InterPro" id="IPR013083">
    <property type="entry name" value="Znf_RING/FYVE/PHD"/>
</dbReference>
<evidence type="ECO:0000256" key="8">
    <source>
        <dbReference type="ARBA" id="ARBA00022843"/>
    </source>
</evidence>
<dbReference type="GO" id="GO:0008270">
    <property type="term" value="F:zinc ion binding"/>
    <property type="evidence" value="ECO:0007669"/>
    <property type="project" value="UniProtKB-KW"/>
</dbReference>
<accession>A0A4X1UIN2</accession>
<evidence type="ECO:0000256" key="18">
    <source>
        <dbReference type="ARBA" id="ARBA00081756"/>
    </source>
</evidence>
<evidence type="ECO:0000256" key="4">
    <source>
        <dbReference type="ARBA" id="ARBA00022553"/>
    </source>
</evidence>
<dbReference type="InterPro" id="IPR001841">
    <property type="entry name" value="Znf_RING"/>
</dbReference>
<keyword evidence="10" id="KW-0238">DNA-binding</keyword>
<evidence type="ECO:0000256" key="14">
    <source>
        <dbReference type="ARBA" id="ARBA00062734"/>
    </source>
</evidence>
<comment type="function">
    <text evidence="13">Transcriptional repressor. Binds specifically to the DNA sequence 5'-GACTNGACT-3'. Has tumor suppressor activity. May play a role in control of cell proliferation and/or neural cell development. Regulates proliferation of early T progenitor cells by maintaining expression of HES1. Also plays a role in antero-posterior specification of the axial skeleton and negative regulation of the self-renewal activity of hematopoietic stem cells. Component of a Polycomb group (PcG) multiprotein PRC1-like complex, a complex class required to maintain the transcriptionally repressive state of many genes, including Hox genes, throughout development. PcG PRC1 complex acts via chromatin remodeling and modification of histones; it mediates monoubiquitination of histone H2A 'Lys-119', rendering chromatin heritably changed in its expressibility. Within the PRC1-like complex, regulates RNF2 ubiquitin ligase activity.</text>
</comment>
<dbReference type="FunFam" id="3.30.40.10:FF:000082">
    <property type="entry name" value="Polycomb group ring finger 2"/>
    <property type="match status" value="1"/>
</dbReference>
<evidence type="ECO:0000256" key="10">
    <source>
        <dbReference type="ARBA" id="ARBA00023125"/>
    </source>
</evidence>
<dbReference type="FunFam" id="3.10.20.90:FF:000170">
    <property type="entry name" value="Polycomb group RING finger protein 2"/>
    <property type="match status" value="1"/>
</dbReference>
<dbReference type="GO" id="GO:0005654">
    <property type="term" value="C:nucleoplasm"/>
    <property type="evidence" value="ECO:0007669"/>
    <property type="project" value="UniProtKB-ARBA"/>
</dbReference>
<dbReference type="Proteomes" id="UP000314985">
    <property type="component" value="Chromosome 12"/>
</dbReference>
<keyword evidence="8" id="KW-0832">Ubl conjugation</keyword>
<dbReference type="Pfam" id="PF16207">
    <property type="entry name" value="RAWUL"/>
    <property type="match status" value="1"/>
</dbReference>
<evidence type="ECO:0000256" key="3">
    <source>
        <dbReference type="ARBA" id="ARBA00022499"/>
    </source>
</evidence>
<evidence type="ECO:0000313" key="22">
    <source>
        <dbReference type="Ensembl" id="ENSSSCP00070029070.1"/>
    </source>
</evidence>
<evidence type="ECO:0000256" key="7">
    <source>
        <dbReference type="ARBA" id="ARBA00022833"/>
    </source>
</evidence>
<evidence type="ECO:0000256" key="12">
    <source>
        <dbReference type="ARBA" id="ARBA00023242"/>
    </source>
</evidence>
<organism evidence="22 23">
    <name type="scientific">Sus scrofa</name>
    <name type="common">Pig</name>
    <dbReference type="NCBI Taxonomy" id="9823"/>
    <lineage>
        <taxon>Eukaryota</taxon>
        <taxon>Metazoa</taxon>
        <taxon>Chordata</taxon>
        <taxon>Craniata</taxon>
        <taxon>Vertebrata</taxon>
        <taxon>Euteleostomi</taxon>
        <taxon>Mammalia</taxon>
        <taxon>Eutheria</taxon>
        <taxon>Laurasiatheria</taxon>
        <taxon>Artiodactyla</taxon>
        <taxon>Suina</taxon>
        <taxon>Suidae</taxon>
        <taxon>Sus</taxon>
    </lineage>
</organism>